<feature type="compositionally biased region" description="Low complexity" evidence="1">
    <location>
        <begin position="160"/>
        <end position="187"/>
    </location>
</feature>
<feature type="compositionally biased region" description="Low complexity" evidence="1">
    <location>
        <begin position="124"/>
        <end position="141"/>
    </location>
</feature>
<feature type="region of interest" description="Disordered" evidence="1">
    <location>
        <begin position="24"/>
        <end position="48"/>
    </location>
</feature>
<accession>A0A2W5ZX92</accession>
<evidence type="ECO:0000256" key="1">
    <source>
        <dbReference type="SAM" id="MobiDB-lite"/>
    </source>
</evidence>
<name>A0A2W5ZX92_9BACT</name>
<dbReference type="AlphaFoldDB" id="A0A2W5ZX92"/>
<feature type="compositionally biased region" description="Gly residues" evidence="1">
    <location>
        <begin position="92"/>
        <end position="107"/>
    </location>
</feature>
<feature type="region of interest" description="Disordered" evidence="1">
    <location>
        <begin position="86"/>
        <end position="208"/>
    </location>
</feature>
<dbReference type="EMBL" id="QHBU01000275">
    <property type="protein sequence ID" value="PZR77958.1"/>
    <property type="molecule type" value="Genomic_DNA"/>
</dbReference>
<comment type="caution">
    <text evidence="2">The sequence shown here is derived from an EMBL/GenBank/DDBJ whole genome shotgun (WGS) entry which is preliminary data.</text>
</comment>
<reference evidence="2 3" key="1">
    <citation type="journal article" date="2017" name="Nature">
        <title>Atmospheric trace gases support primary production in Antarctic desert surface soil.</title>
        <authorList>
            <person name="Ji M."/>
            <person name="Greening C."/>
            <person name="Vanwonterghem I."/>
            <person name="Carere C.R."/>
            <person name="Bay S.K."/>
            <person name="Steen J.A."/>
            <person name="Montgomery K."/>
            <person name="Lines T."/>
            <person name="Beardall J."/>
            <person name="van Dorst J."/>
            <person name="Snape I."/>
            <person name="Stott M.B."/>
            <person name="Hugenholtz P."/>
            <person name="Ferrari B.C."/>
        </authorList>
    </citation>
    <scope>NUCLEOTIDE SEQUENCE [LARGE SCALE GENOMIC DNA]</scope>
    <source>
        <strain evidence="2">RRmetagenome_bin12</strain>
    </source>
</reference>
<dbReference type="Proteomes" id="UP000248724">
    <property type="component" value="Unassembled WGS sequence"/>
</dbReference>
<evidence type="ECO:0000313" key="2">
    <source>
        <dbReference type="EMBL" id="PZR77958.1"/>
    </source>
</evidence>
<gene>
    <name evidence="2" type="ORF">DLM65_14345</name>
</gene>
<sequence length="208" mass="21014">MPVAEDTDGLVARAIESVLDQVPGSIDTSIPEGGATKLQPWAETAAPVSRNKRPLEELLVELEERVAADPQARAALPRSRHPALAFFDRFGRGGQGQGERGAAPGEGSGRRRRRRRGGGGGGQAAEPAGAAAAPANPSSGRPQGGRRRSRRGRGGGGAGAANPGGPAAGSGAPRQDSPAAPGQPRAPGSGGRRRRGRRGRGGDRPTSG</sequence>
<evidence type="ECO:0000313" key="3">
    <source>
        <dbReference type="Proteomes" id="UP000248724"/>
    </source>
</evidence>
<organism evidence="2 3">
    <name type="scientific">Candidatus Aeolococcus gillhamiae</name>
    <dbReference type="NCBI Taxonomy" id="3127015"/>
    <lineage>
        <taxon>Bacteria</taxon>
        <taxon>Bacillati</taxon>
        <taxon>Candidatus Dormiibacterota</taxon>
        <taxon>Candidatus Dormibacteria</taxon>
        <taxon>Candidatus Aeolococcales</taxon>
        <taxon>Candidatus Aeolococcaceae</taxon>
        <taxon>Candidatus Aeolococcus</taxon>
    </lineage>
</organism>
<feature type="compositionally biased region" description="Basic residues" evidence="1">
    <location>
        <begin position="144"/>
        <end position="153"/>
    </location>
</feature>
<protein>
    <submittedName>
        <fullName evidence="2">Uncharacterized protein</fullName>
    </submittedName>
</protein>
<proteinExistence type="predicted"/>